<sequence length="85" mass="9758">VSANSDWKAAMQAMTKQIVFCLLVLVCVSAASGQERNATNSAKTFVEKKFSTTYEDYREKGDNFQFHHWVGYFNDREKRPRTANS</sequence>
<proteinExistence type="predicted"/>
<evidence type="ECO:0000313" key="1">
    <source>
        <dbReference type="EMBL" id="SVE28595.1"/>
    </source>
</evidence>
<dbReference type="EMBL" id="UINC01206797">
    <property type="protein sequence ID" value="SVE28595.1"/>
    <property type="molecule type" value="Genomic_DNA"/>
</dbReference>
<reference evidence="1" key="1">
    <citation type="submission" date="2018-05" db="EMBL/GenBank/DDBJ databases">
        <authorList>
            <person name="Lanie J.A."/>
            <person name="Ng W.-L."/>
            <person name="Kazmierczak K.M."/>
            <person name="Andrzejewski T.M."/>
            <person name="Davidsen T.M."/>
            <person name="Wayne K.J."/>
            <person name="Tettelin H."/>
            <person name="Glass J.I."/>
            <person name="Rusch D."/>
            <person name="Podicherti R."/>
            <person name="Tsui H.-C.T."/>
            <person name="Winkler M.E."/>
        </authorList>
    </citation>
    <scope>NUCLEOTIDE SEQUENCE</scope>
</reference>
<feature type="non-terminal residue" evidence="1">
    <location>
        <position position="1"/>
    </location>
</feature>
<dbReference type="AlphaFoldDB" id="A0A383CAA7"/>
<feature type="non-terminal residue" evidence="1">
    <location>
        <position position="85"/>
    </location>
</feature>
<organism evidence="1">
    <name type="scientific">marine metagenome</name>
    <dbReference type="NCBI Taxonomy" id="408172"/>
    <lineage>
        <taxon>unclassified sequences</taxon>
        <taxon>metagenomes</taxon>
        <taxon>ecological metagenomes</taxon>
    </lineage>
</organism>
<name>A0A383CAA7_9ZZZZ</name>
<accession>A0A383CAA7</accession>
<gene>
    <name evidence="1" type="ORF">METZ01_LOCUS481449</name>
</gene>
<protein>
    <submittedName>
        <fullName evidence="1">Uncharacterized protein</fullName>
    </submittedName>
</protein>